<dbReference type="Proteomes" id="UP001149079">
    <property type="component" value="Unassembled WGS sequence"/>
</dbReference>
<keyword evidence="7" id="KW-0158">Chromosome</keyword>
<comment type="catalytic activity">
    <reaction evidence="11">
        <text>L-seryl-[protein] + ATP = O-phospho-L-seryl-[protein] + ADP + H(+)</text>
        <dbReference type="Rhea" id="RHEA:17989"/>
        <dbReference type="Rhea" id="RHEA-COMP:9863"/>
        <dbReference type="Rhea" id="RHEA-COMP:11604"/>
        <dbReference type="ChEBI" id="CHEBI:15378"/>
        <dbReference type="ChEBI" id="CHEBI:29999"/>
        <dbReference type="ChEBI" id="CHEBI:30616"/>
        <dbReference type="ChEBI" id="CHEBI:83421"/>
        <dbReference type="ChEBI" id="CHEBI:456216"/>
        <dbReference type="EC" id="2.7.11.1"/>
    </reaction>
</comment>
<organism evidence="13 14">
    <name type="scientific">Penicillium bovifimosum</name>
    <dbReference type="NCBI Taxonomy" id="126998"/>
    <lineage>
        <taxon>Eukaryota</taxon>
        <taxon>Fungi</taxon>
        <taxon>Dikarya</taxon>
        <taxon>Ascomycota</taxon>
        <taxon>Pezizomycotina</taxon>
        <taxon>Eurotiomycetes</taxon>
        <taxon>Eurotiomycetidae</taxon>
        <taxon>Eurotiales</taxon>
        <taxon>Aspergillaceae</taxon>
        <taxon>Penicillium</taxon>
    </lineage>
</organism>
<evidence type="ECO:0000256" key="11">
    <source>
        <dbReference type="ARBA" id="ARBA00048679"/>
    </source>
</evidence>
<dbReference type="Gene3D" id="1.10.510.10">
    <property type="entry name" value="Transferase(Phosphotransferase) domain 1"/>
    <property type="match status" value="1"/>
</dbReference>
<dbReference type="GO" id="GO:0005524">
    <property type="term" value="F:ATP binding"/>
    <property type="evidence" value="ECO:0007669"/>
    <property type="project" value="InterPro"/>
</dbReference>
<evidence type="ECO:0000256" key="5">
    <source>
        <dbReference type="ARBA" id="ARBA00013948"/>
    </source>
</evidence>
<evidence type="ECO:0000259" key="12">
    <source>
        <dbReference type="PROSITE" id="PS50011"/>
    </source>
</evidence>
<proteinExistence type="predicted"/>
<dbReference type="EC" id="2.7.11.1" evidence="4"/>
<dbReference type="SUPFAM" id="SSF56112">
    <property type="entry name" value="Protein kinase-like (PK-like)"/>
    <property type="match status" value="1"/>
</dbReference>
<evidence type="ECO:0000256" key="2">
    <source>
        <dbReference type="ARBA" id="ARBA00004574"/>
    </source>
</evidence>
<dbReference type="GO" id="GO:0004674">
    <property type="term" value="F:protein serine/threonine kinase activity"/>
    <property type="evidence" value="ECO:0007669"/>
    <property type="project" value="UniProtKB-EC"/>
</dbReference>
<evidence type="ECO:0000313" key="13">
    <source>
        <dbReference type="EMBL" id="KAJ5139336.1"/>
    </source>
</evidence>
<dbReference type="InterPro" id="IPR000719">
    <property type="entry name" value="Prot_kinase_dom"/>
</dbReference>
<dbReference type="InterPro" id="IPR008266">
    <property type="entry name" value="Tyr_kinase_AS"/>
</dbReference>
<evidence type="ECO:0000256" key="7">
    <source>
        <dbReference type="ARBA" id="ARBA00022895"/>
    </source>
</evidence>
<keyword evidence="14" id="KW-1185">Reference proteome</keyword>
<dbReference type="EMBL" id="JAPQKL010000003">
    <property type="protein sequence ID" value="KAJ5139336.1"/>
    <property type="molecule type" value="Genomic_DNA"/>
</dbReference>
<reference evidence="13" key="1">
    <citation type="submission" date="2022-11" db="EMBL/GenBank/DDBJ databases">
        <authorList>
            <person name="Petersen C."/>
        </authorList>
    </citation>
    <scope>NUCLEOTIDE SEQUENCE</scope>
    <source>
        <strain evidence="13">IBT 22155</strain>
    </source>
</reference>
<dbReference type="PANTHER" id="PTHR37542:SF1">
    <property type="entry name" value="PRION-INHIBITION AND PROPAGATION HELO DOMAIN-CONTAINING PROTEIN"/>
    <property type="match status" value="1"/>
</dbReference>
<comment type="function">
    <text evidence="1">Component of the EKC/KEOPS complex that is required for the formation of a threonylcarbamoyl group on adenosine at position 37 (t(6)A37) in tRNAs that read codons beginning with adenine. The complex is probably involved in the transfer of the threonylcarbamoyl moiety of threonylcarbamoyl-AMP (TC-AMP) to the N6 group of A37. BUD32 has ATPase activity in the context of the EKC/KEOPS complex and likely plays a supporting role to the catalytic subunit KAE1. The EKC/KEOPS complex also promotes both telomere uncapping and telomere elongation. The complex is required for efficient recruitment of transcriptional coactivators.</text>
</comment>
<comment type="subunit">
    <text evidence="3">Component of the EKC/KEOPS complex composed of at least BUD32, CGI121, GON7, KAE1 and PCC1; the whole complex dimerizes.</text>
</comment>
<comment type="subcellular location">
    <subcellularLocation>
        <location evidence="2">Chromosome</location>
        <location evidence="2">Telomere</location>
    </subcellularLocation>
</comment>
<gene>
    <name evidence="13" type="ORF">N7515_004184</name>
</gene>
<accession>A0A9W9L6G3</accession>
<comment type="caution">
    <text evidence="13">The sequence shown here is derived from an EMBL/GenBank/DDBJ whole genome shotgun (WGS) entry which is preliminary data.</text>
</comment>
<evidence type="ECO:0000313" key="14">
    <source>
        <dbReference type="Proteomes" id="UP001149079"/>
    </source>
</evidence>
<evidence type="ECO:0000256" key="9">
    <source>
        <dbReference type="ARBA" id="ARBA00033194"/>
    </source>
</evidence>
<evidence type="ECO:0000256" key="1">
    <source>
        <dbReference type="ARBA" id="ARBA00003747"/>
    </source>
</evidence>
<dbReference type="OrthoDB" id="1911848at2759"/>
<feature type="domain" description="Protein kinase" evidence="12">
    <location>
        <begin position="188"/>
        <end position="486"/>
    </location>
</feature>
<dbReference type="PROSITE" id="PS00109">
    <property type="entry name" value="PROTEIN_KINASE_TYR"/>
    <property type="match status" value="1"/>
</dbReference>
<comment type="catalytic activity">
    <reaction evidence="10">
        <text>L-threonyl-[protein] + ATP = O-phospho-L-threonyl-[protein] + ADP + H(+)</text>
        <dbReference type="Rhea" id="RHEA:46608"/>
        <dbReference type="Rhea" id="RHEA-COMP:11060"/>
        <dbReference type="Rhea" id="RHEA-COMP:11605"/>
        <dbReference type="ChEBI" id="CHEBI:15378"/>
        <dbReference type="ChEBI" id="CHEBI:30013"/>
        <dbReference type="ChEBI" id="CHEBI:30616"/>
        <dbReference type="ChEBI" id="CHEBI:61977"/>
        <dbReference type="ChEBI" id="CHEBI:456216"/>
        <dbReference type="EC" id="2.7.11.1"/>
    </reaction>
</comment>
<dbReference type="RefSeq" id="XP_056523985.1">
    <property type="nucleotide sequence ID" value="XM_056664928.1"/>
</dbReference>
<dbReference type="GO" id="GO:0000781">
    <property type="term" value="C:chromosome, telomeric region"/>
    <property type="evidence" value="ECO:0007669"/>
    <property type="project" value="UniProtKB-SubCell"/>
</dbReference>
<keyword evidence="7" id="KW-0779">Telomere</keyword>
<dbReference type="PANTHER" id="PTHR37542">
    <property type="entry name" value="HELO DOMAIN-CONTAINING PROTEIN-RELATED"/>
    <property type="match status" value="1"/>
</dbReference>
<evidence type="ECO:0000256" key="6">
    <source>
        <dbReference type="ARBA" id="ARBA00019973"/>
    </source>
</evidence>
<evidence type="ECO:0000256" key="4">
    <source>
        <dbReference type="ARBA" id="ARBA00012513"/>
    </source>
</evidence>
<reference evidence="13" key="2">
    <citation type="journal article" date="2023" name="IMA Fungus">
        <title>Comparative genomic study of the Penicillium genus elucidates a diverse pangenome and 15 lateral gene transfer events.</title>
        <authorList>
            <person name="Petersen C."/>
            <person name="Sorensen T."/>
            <person name="Nielsen M.R."/>
            <person name="Sondergaard T.E."/>
            <person name="Sorensen J.L."/>
            <person name="Fitzpatrick D.A."/>
            <person name="Frisvad J.C."/>
            <person name="Nielsen K.L."/>
        </authorList>
    </citation>
    <scope>NUCLEOTIDE SEQUENCE</scope>
    <source>
        <strain evidence="13">IBT 22155</strain>
    </source>
</reference>
<evidence type="ECO:0000256" key="8">
    <source>
        <dbReference type="ARBA" id="ARBA00030980"/>
    </source>
</evidence>
<name>A0A9W9L6G3_9EURO</name>
<dbReference type="GeneID" id="81404098"/>
<dbReference type="InterPro" id="IPR011009">
    <property type="entry name" value="Kinase-like_dom_sf"/>
</dbReference>
<protein>
    <recommendedName>
        <fullName evidence="6">EKC/KEOPS complex subunit BUD32</fullName>
        <ecNumber evidence="4">2.7.11.1</ecNumber>
    </recommendedName>
    <alternativeName>
        <fullName evidence="8 9">Atypical Serine/threonine protein kinase BUD32</fullName>
    </alternativeName>
    <alternativeName>
        <fullName evidence="5">EKC/KEOPS complex subunit bud32</fullName>
    </alternativeName>
</protein>
<dbReference type="PROSITE" id="PS50011">
    <property type="entry name" value="PROTEIN_KINASE_DOM"/>
    <property type="match status" value="1"/>
</dbReference>
<evidence type="ECO:0000256" key="10">
    <source>
        <dbReference type="ARBA" id="ARBA00047899"/>
    </source>
</evidence>
<evidence type="ECO:0000256" key="3">
    <source>
        <dbReference type="ARBA" id="ARBA00011534"/>
    </source>
</evidence>
<sequence>MADPVSIISLVDLCLKYGTIFVQRCSAFRHAHTEFNERRIRIENYWLRTKIQLEVLSKAAKSGSLGEEFCAIQHETLQLLRSKLSVAVDNIESVLKKIGPENDQVRVQRLKYALVQQKIDKSIQELELWQQIFDPSWYMILKAATPQIDDALDSYRNASSEAVSAPVSSAQSLRTALDPARSSKTPIWLSEDGLENLRFEHIPLSSAKEGRRDNTENSLIIETIQPIPGANAKRFERDIRDLARKLAHSNPLEFGLLKCKGVIRHNSGSAAKGAPAFTLRRSLSDRRQPDSLSDRFKLARDLAKSVGSIHTFGFVHKDIRPENILIMTKDAPSSSAAFLVGFDSFRTAEGMTLRKGNLPWKTCLYQHPSRMGSAPTEDYIMQHDIYSLGVCLLEIGLWENFVDYNSENIFVGDDGSPMGESRSDFLGADLEISSFKDRLLFLARGELKARMGSRFSEVVVTCLTCLDPDNADFGDEREFQDADGLLVGARYIEKITMQINSISV</sequence>
<dbReference type="AlphaFoldDB" id="A0A9W9L6G3"/>